<evidence type="ECO:0000313" key="11">
    <source>
        <dbReference type="Proteomes" id="UP000004736"/>
    </source>
</evidence>
<dbReference type="EMBL" id="ACIM02000001">
    <property type="protein sequence ID" value="EEW96610.1"/>
    <property type="molecule type" value="Genomic_DNA"/>
</dbReference>
<dbReference type="OrthoDB" id="220028at2"/>
<evidence type="ECO:0000256" key="3">
    <source>
        <dbReference type="ARBA" id="ARBA00022723"/>
    </source>
</evidence>
<comment type="similarity">
    <text evidence="2">In the central section; belongs to the CRISPR-associated helicase Cas3 family.</text>
</comment>
<keyword evidence="6" id="KW-0347">Helicase</keyword>
<dbReference type="eggNOG" id="COG1203">
    <property type="taxonomic scope" value="Bacteria"/>
</dbReference>
<dbReference type="STRING" id="592028.GCWU000321_00556"/>
<keyword evidence="8" id="KW-0051">Antiviral defense</keyword>
<comment type="caution">
    <text evidence="10">The sequence shown here is derived from an EMBL/GenBank/DDBJ whole genome shotgun (WGS) entry which is preliminary data.</text>
</comment>
<proteinExistence type="inferred from homology"/>
<evidence type="ECO:0000256" key="1">
    <source>
        <dbReference type="ARBA" id="ARBA00006847"/>
    </source>
</evidence>
<name>C9LM24_9FIRM</name>
<dbReference type="GO" id="GO:0046872">
    <property type="term" value="F:metal ion binding"/>
    <property type="evidence" value="ECO:0007669"/>
    <property type="project" value="UniProtKB-KW"/>
</dbReference>
<dbReference type="GO" id="GO:0051607">
    <property type="term" value="P:defense response to virus"/>
    <property type="evidence" value="ECO:0007669"/>
    <property type="project" value="UniProtKB-KW"/>
</dbReference>
<dbReference type="Gene3D" id="1.10.3210.30">
    <property type="match status" value="1"/>
</dbReference>
<dbReference type="NCBIfam" id="TIGR02562">
    <property type="entry name" value="cas3_yersinia"/>
    <property type="match status" value="1"/>
</dbReference>
<keyword evidence="11" id="KW-1185">Reference proteome</keyword>
<dbReference type="Pfam" id="PF21384">
    <property type="entry name" value="Cas3_I-F_Cas2"/>
    <property type="match status" value="1"/>
</dbReference>
<dbReference type="HOGENOM" id="CLU_009385_0_0_9"/>
<accession>C9LM24</accession>
<gene>
    <name evidence="10" type="ORF">GCWU000321_00556</name>
</gene>
<dbReference type="Pfam" id="PF22590">
    <property type="entry name" value="Cas3-like_C_2"/>
    <property type="match status" value="1"/>
</dbReference>
<dbReference type="Proteomes" id="UP000004736">
    <property type="component" value="Unassembled WGS sequence"/>
</dbReference>
<sequence length="1144" mass="131781">MMVIFTSRSEKKAIYTVRRILDSFADRIGNDTWKTVITQEGLLTVQALLRRTATKSTAVACHWIRSRSHSELVWIVGKRDMFNEEGIVPVHSTQKEILHHEWENDWQYLPLIKALAAVAALFHDWGKASALFQKKLDEKTLKMDPFRHEWVSCKLLEALIFAAGAEEDDRKWLKVLAEGTIKTEDIEKNLQIDEKGNGQADMKKLDAAHLPPIAKFLMWLILSHHRLPSMDKNGWVNVEKKSFHSMFFSLNACWGYESEAEEAIMCRRSCFVFPEGLLVENAAAWRKAIKKWCGRLLNDYDRLMDIMGGETYKPSFRAIAHYTRLSLMLADHYVSSLPEETDKGRWVKNDLWANTDGKTGKKKQFLEEHLVRVCEQATHIAHRLPYFSDQMESVYDVKALTKKSPAVFRWQDTVVEKIRAFREKNGDGARYFIVNMASTGCGKTFANAKIMQAVSMDGKSLRYILALGLRTLTLQTGDEYRERIHLDRNDLAVLIGSSAVTKLHEENKEADKGKEKKGNRKGYLSEEPLLPEELEYVDTESEEQSRFLDIFFNKTDKKGVAVNEKTSKKNKAFLYKPVLAATIDHMMGAVETTRGGRYILPSLRLMSSDLVIDEIDDFNSKDLIAIARLVHLAGLCGRNVAISSATIPPDLVEGLYRSYQAGLKSYNSFFTGKKQCALVLCDEFRTDVEPMDSGDDSAYRKIHDRFIRKRVENLGKEPIKRKGYIQPCGAEYNDTDAAKETSYFENMRKAIEKLHENHHVIDKRTKKRISFGVVRVANITPCVKVSLYLMKCGWSEGTAVRVMTYHSRQILLLRHEQERYLDKVLTRKTQSATVDFQDETVRKHLDSTPEENIIFILVATPVEEVGRDHDFDWAVVEPSSYRSIIQLAGRVLRHRQPVSGTLEKKNMAIMAYNLKAWQGKEPAYSKPGYETKKRKLNSYDMHDLVDEEELGRRIDAVPRILKPEMLDKEQFCPDDKRYFSKLSDLEHASMMDFNCEEDCGPQCMHGWMEEYWWMTALPQGCSRFRESYGEEIKACAVYEEGERKFLVYEGTEKTLLSDSVEITDYSGMTEEMEGRLWLIRDYEAALRRYVSDTSDVPQDVQMNEISCRYGEITIPYGRSSTVDEWKYSDQLGMFKLTEENRQEG</sequence>
<comment type="similarity">
    <text evidence="1">In the N-terminal section; belongs to the CRISPR-associated nuclease Cas3-HD family.</text>
</comment>
<evidence type="ECO:0000256" key="6">
    <source>
        <dbReference type="ARBA" id="ARBA00022806"/>
    </source>
</evidence>
<reference evidence="10" key="1">
    <citation type="submission" date="2009-09" db="EMBL/GenBank/DDBJ databases">
        <authorList>
            <person name="Weinstock G."/>
            <person name="Sodergren E."/>
            <person name="Clifton S."/>
            <person name="Fulton L."/>
            <person name="Fulton B."/>
            <person name="Courtney L."/>
            <person name="Fronick C."/>
            <person name="Harrison M."/>
            <person name="Strong C."/>
            <person name="Farmer C."/>
            <person name="Delahaunty K."/>
            <person name="Markovic C."/>
            <person name="Hall O."/>
            <person name="Minx P."/>
            <person name="Tomlinson C."/>
            <person name="Mitreva M."/>
            <person name="Nelson J."/>
            <person name="Hou S."/>
            <person name="Wollam A."/>
            <person name="Pepin K.H."/>
            <person name="Johnson M."/>
            <person name="Bhonagiri V."/>
            <person name="Nash W.E."/>
            <person name="Warren W."/>
            <person name="Chinwalla A."/>
            <person name="Mardis E.R."/>
            <person name="Wilson R.K."/>
        </authorList>
    </citation>
    <scope>NUCLEOTIDE SEQUENCE [LARGE SCALE GENOMIC DNA]</scope>
    <source>
        <strain evidence="10">DSM 15470</strain>
    </source>
</reference>
<dbReference type="InterPro" id="IPR048823">
    <property type="entry name" value="Cas3_I-F_Cas2"/>
</dbReference>
<evidence type="ECO:0000256" key="2">
    <source>
        <dbReference type="ARBA" id="ARBA00009046"/>
    </source>
</evidence>
<organism evidence="10 11">
    <name type="scientific">Dialister invisus DSM 15470</name>
    <dbReference type="NCBI Taxonomy" id="592028"/>
    <lineage>
        <taxon>Bacteria</taxon>
        <taxon>Bacillati</taxon>
        <taxon>Bacillota</taxon>
        <taxon>Negativicutes</taxon>
        <taxon>Veillonellales</taxon>
        <taxon>Veillonellaceae</taxon>
        <taxon>Dialister</taxon>
    </lineage>
</organism>
<dbReference type="InterPro" id="IPR054712">
    <property type="entry name" value="Cas3-like_dom"/>
</dbReference>
<evidence type="ECO:0000256" key="5">
    <source>
        <dbReference type="ARBA" id="ARBA00022801"/>
    </source>
</evidence>
<evidence type="ECO:0000256" key="7">
    <source>
        <dbReference type="ARBA" id="ARBA00022840"/>
    </source>
</evidence>
<protein>
    <submittedName>
        <fullName evidence="10">CRISPR-associated helicase Cas3</fullName>
    </submittedName>
</protein>
<dbReference type="PROSITE" id="PS51643">
    <property type="entry name" value="HD_CAS3"/>
    <property type="match status" value="1"/>
</dbReference>
<dbReference type="InterPro" id="IPR013395">
    <property type="entry name" value="CRISPR-assoc_Cas3_yers"/>
</dbReference>
<keyword evidence="5" id="KW-0378">Hydrolase</keyword>
<evidence type="ECO:0000313" key="10">
    <source>
        <dbReference type="EMBL" id="EEW96610.1"/>
    </source>
</evidence>
<dbReference type="AlphaFoldDB" id="C9LM24"/>
<dbReference type="RefSeq" id="WP_007069543.1">
    <property type="nucleotide sequence ID" value="NZ_GG698602.1"/>
</dbReference>
<dbReference type="GO" id="GO:0005524">
    <property type="term" value="F:ATP binding"/>
    <property type="evidence" value="ECO:0007669"/>
    <property type="project" value="UniProtKB-KW"/>
</dbReference>
<dbReference type="InterPro" id="IPR006483">
    <property type="entry name" value="CRISPR-assoc_Cas3_HD"/>
</dbReference>
<dbReference type="GeneID" id="78277280"/>
<evidence type="ECO:0000256" key="8">
    <source>
        <dbReference type="ARBA" id="ARBA00023118"/>
    </source>
</evidence>
<dbReference type="InterPro" id="IPR038257">
    <property type="entry name" value="CRISPR-assoc_Cas3_HD_sf"/>
</dbReference>
<dbReference type="GO" id="GO:0016787">
    <property type="term" value="F:hydrolase activity"/>
    <property type="evidence" value="ECO:0007669"/>
    <property type="project" value="UniProtKB-KW"/>
</dbReference>
<dbReference type="SUPFAM" id="SSF52540">
    <property type="entry name" value="P-loop containing nucleoside triphosphate hydrolases"/>
    <property type="match status" value="1"/>
</dbReference>
<evidence type="ECO:0000256" key="4">
    <source>
        <dbReference type="ARBA" id="ARBA00022741"/>
    </source>
</evidence>
<dbReference type="GO" id="GO:0004386">
    <property type="term" value="F:helicase activity"/>
    <property type="evidence" value="ECO:0007669"/>
    <property type="project" value="UniProtKB-KW"/>
</dbReference>
<dbReference type="InterPro" id="IPR027417">
    <property type="entry name" value="P-loop_NTPase"/>
</dbReference>
<keyword evidence="3" id="KW-0479">Metal-binding</keyword>
<keyword evidence="4" id="KW-0547">Nucleotide-binding</keyword>
<feature type="domain" description="HD Cas3-type" evidence="9">
    <location>
        <begin position="102"/>
        <end position="333"/>
    </location>
</feature>
<evidence type="ECO:0000259" key="9">
    <source>
        <dbReference type="PROSITE" id="PS51643"/>
    </source>
</evidence>
<keyword evidence="7" id="KW-0067">ATP-binding</keyword>